<evidence type="ECO:0000313" key="2">
    <source>
        <dbReference type="Proteomes" id="UP000184109"/>
    </source>
</evidence>
<dbReference type="AlphaFoldDB" id="A0A1M5U3Y1"/>
<accession>A0A1M5U3Y1</accession>
<gene>
    <name evidence="1" type="ORF">SAMN05444281_1013</name>
</gene>
<dbReference type="EMBL" id="FQXQ01000002">
    <property type="protein sequence ID" value="SHH57561.1"/>
    <property type="molecule type" value="Genomic_DNA"/>
</dbReference>
<evidence type="ECO:0000313" key="1">
    <source>
        <dbReference type="EMBL" id="SHH57561.1"/>
    </source>
</evidence>
<name>A0A1M5U3Y1_9FLAO</name>
<dbReference type="Proteomes" id="UP000184109">
    <property type="component" value="Unassembled WGS sequence"/>
</dbReference>
<dbReference type="STRING" id="1195760.SAMN05444281_1013"/>
<organism evidence="1 2">
    <name type="scientific">Wenyingzhuangia marina</name>
    <dbReference type="NCBI Taxonomy" id="1195760"/>
    <lineage>
        <taxon>Bacteria</taxon>
        <taxon>Pseudomonadati</taxon>
        <taxon>Bacteroidota</taxon>
        <taxon>Flavobacteriia</taxon>
        <taxon>Flavobacteriales</taxon>
        <taxon>Flavobacteriaceae</taxon>
        <taxon>Wenyingzhuangia</taxon>
    </lineage>
</organism>
<proteinExistence type="predicted"/>
<reference evidence="2" key="1">
    <citation type="submission" date="2016-11" db="EMBL/GenBank/DDBJ databases">
        <authorList>
            <person name="Varghese N."/>
            <person name="Submissions S."/>
        </authorList>
    </citation>
    <scope>NUCLEOTIDE SEQUENCE [LARGE SCALE GENOMIC DNA]</scope>
    <source>
        <strain evidence="2">DSM 100572</strain>
    </source>
</reference>
<protein>
    <submittedName>
        <fullName evidence="1">Uncharacterized protein</fullName>
    </submittedName>
</protein>
<sequence>MFENLGDFLPAQSLAKTVVVHLKKSINQEKKVCIECESDYYKNNSEMTELCPNCAYELYGYPNCEHEFNNGNCIKCGWNGNISEYIKSKIRKILK</sequence>
<keyword evidence="2" id="KW-1185">Reference proteome</keyword>